<dbReference type="PRINTS" id="PR01415">
    <property type="entry name" value="ANKYRIN"/>
</dbReference>
<dbReference type="SUPFAM" id="SSF48403">
    <property type="entry name" value="Ankyrin repeat"/>
    <property type="match status" value="3"/>
</dbReference>
<dbReference type="InterPro" id="IPR002110">
    <property type="entry name" value="Ankyrin_rpt"/>
</dbReference>
<dbReference type="Pfam" id="PF00069">
    <property type="entry name" value="Pkinase"/>
    <property type="match status" value="1"/>
</dbReference>
<dbReference type="PANTHER" id="PTHR24198:SF165">
    <property type="entry name" value="ANKYRIN REPEAT-CONTAINING PROTEIN-RELATED"/>
    <property type="match status" value="1"/>
</dbReference>
<dbReference type="InterPro" id="IPR000719">
    <property type="entry name" value="Prot_kinase_dom"/>
</dbReference>
<feature type="repeat" description="ANK" evidence="3">
    <location>
        <begin position="805"/>
        <end position="839"/>
    </location>
</feature>
<dbReference type="CDD" id="cd00180">
    <property type="entry name" value="PKc"/>
    <property type="match status" value="1"/>
</dbReference>
<evidence type="ECO:0000256" key="3">
    <source>
        <dbReference type="PROSITE-ProRule" id="PRU00023"/>
    </source>
</evidence>
<feature type="repeat" description="ANK" evidence="3">
    <location>
        <begin position="634"/>
        <end position="666"/>
    </location>
</feature>
<dbReference type="PANTHER" id="PTHR24198">
    <property type="entry name" value="ANKYRIN REPEAT AND PROTEIN KINASE DOMAIN-CONTAINING PROTEIN"/>
    <property type="match status" value="1"/>
</dbReference>
<dbReference type="SMART" id="SM00248">
    <property type="entry name" value="ANK"/>
    <property type="match status" value="18"/>
</dbReference>
<feature type="repeat" description="ANK" evidence="3">
    <location>
        <begin position="702"/>
        <end position="736"/>
    </location>
</feature>
<dbReference type="EMBL" id="CDMZ01000107">
    <property type="protein sequence ID" value="CEM06779.1"/>
    <property type="molecule type" value="Genomic_DNA"/>
</dbReference>
<feature type="domain" description="Protein kinase" evidence="6">
    <location>
        <begin position="1381"/>
        <end position="1625"/>
    </location>
</feature>
<reference evidence="7" key="1">
    <citation type="submission" date="2014-11" db="EMBL/GenBank/DDBJ databases">
        <authorList>
            <person name="Otto D Thomas"/>
            <person name="Naeem Raeece"/>
        </authorList>
    </citation>
    <scope>NUCLEOTIDE SEQUENCE</scope>
</reference>
<organism evidence="7">
    <name type="scientific">Chromera velia CCMP2878</name>
    <dbReference type="NCBI Taxonomy" id="1169474"/>
    <lineage>
        <taxon>Eukaryota</taxon>
        <taxon>Sar</taxon>
        <taxon>Alveolata</taxon>
        <taxon>Colpodellida</taxon>
        <taxon>Chromeraceae</taxon>
        <taxon>Chromera</taxon>
    </lineage>
</organism>
<feature type="compositionally biased region" description="Basic and acidic residues" evidence="5">
    <location>
        <begin position="93"/>
        <end position="104"/>
    </location>
</feature>
<evidence type="ECO:0000259" key="6">
    <source>
        <dbReference type="PROSITE" id="PS50011"/>
    </source>
</evidence>
<feature type="repeat" description="ANK" evidence="3">
    <location>
        <begin position="463"/>
        <end position="495"/>
    </location>
</feature>
<dbReference type="PROSITE" id="PS50011">
    <property type="entry name" value="PROTEIN_KINASE_DOM"/>
    <property type="match status" value="1"/>
</dbReference>
<gene>
    <name evidence="7" type="ORF">Cvel_15056</name>
</gene>
<feature type="repeat" description="ANK" evidence="3">
    <location>
        <begin position="265"/>
        <end position="299"/>
    </location>
</feature>
<name>A0A0G4F3J8_9ALVE</name>
<evidence type="ECO:0000256" key="2">
    <source>
        <dbReference type="ARBA" id="ARBA00023043"/>
    </source>
</evidence>
<dbReference type="SMART" id="SM00220">
    <property type="entry name" value="S_TKc"/>
    <property type="match status" value="1"/>
</dbReference>
<sequence>GDASETEGGSGMGEESNEPGDMIETGIRGEGGDSKRQRIEETGDGDGDRDGRGGGGRDSKKQKREETEEAREDNRADEQGTGASGETKKQRRGEREERLDRELAEETEERNSASLRVQAGGPAKPSGPPDTATFLSIVKEGGAEDVKKLLGEGADLNARTKEGWSALHIAADREQPSPEIVQILVEAGVDVKAVDKEGWSAVHVAATRKQPSPETIKALVEGGVDIKAVTKDGASALHLSVLYGHPRTVATLLEEEADVTAVNNNGWPPLHCAANREEPSLEIVKILVEAAADVKAVDKNGRTALHLAAGRDDHLEGLIKTLVEVGVDITVVDEVSERNCLLVLCLPAHSRRIIWLSNSEAFMLQFLVSESLVDTHKGTLNSREAGTVIEDSLQTGRTALHSAALQGHPQTVAVLLEAGADAKAVDKVEWPALHHAVLREQPSPEIVKMLVEAGADVKAVNERGDSVLHSAALYAHPVAVMALLEAGVDVKTANEDGCLALHRAAIRIPPSPDIVRMLVEAGTVVEAKDEGAETALHKAARTGHPQTVEALLEMRADVNAEDNVGWPALFFAVSREEPSPELVRMLVEAGADVKAVDEDGYSALHVAAKQKLPSPEIIKMLVEAGVDTKAVDEDGETALHFAAGYGHPLAVSALLEAGADVNAVDDSGFSALLSAVDREQPSPEIIKMLAEAGADLKAVDKDEWSALHFAARRKNPSIEIIRALVEVGVDIEAVDKDGNTALHCAAAGGHPRIVAALLEASANVNAVRKDGLLALFFVTNRRESSPEIVRLLKEAGADMKAVDKNGRSALHMAIRRSEPSLETIKALVEPGVDVKVLDKRRKTAADYAPDRPDIVQYLRRAGEIQDAAERWSLRDAAACFRACLLRARRPASLDPSPSSVPRLTETDGLWGLPVEAWGEMVRILRLIGVKEEEHMSGGPPLGAASLSPPVAAAAAAAAASVSPASLRVRTLSSLLSEGMAAVQGLKEALNHADAFRALQGSLRERVEEGNSRYLSHRDREVVAEAPCPIAAEETIKRDTARLELQEALRASLRLGNAASESLRALAERTGDSSPSVDRVSVEVLAEHLEKACTEMSRGDALPPPQSDSFADLSFAQLCKETLCLADEWVEGRKAAVRELRSRVESARKNFAERLFGDVSLLPPEERVCAELESAEKAQTEVHLQMQRLDDAHSSRENGKGVVKQIVRMCVEVLRRLREVIGLSDLIETAEKEAGQTAQGVCLYEEGGGSESPLARPLSSLSGFLREHEQQKKNENRLELKIALARVEEDEEEARKLEIELRVLRESSNGRDLPASIARERARLLSLASLHFPELLWEGGTFLPLVRLDVQQVVRTEAPSMLERGLLVQGRICSRDFTNETLISEPSPQSGRFARVTACSDLQGGQWVLKRYEIGGAGGSRYFHRQAAMLQDLLHPHLVHVTAVWQEGAYGFLQMPRYPGGDLAAWMDARPAEGGRDSRESLRLAEDLLSALAFLHQRGKVHCDVKPNNIFLTAAGRGVLGDLDGVKDVNPAAAAPDSVLLFPVAATTCLHTTSGYVAPEVKGGGRMTPAGDVFAAGVVLQELLGGGVLEGEPERAEAFREMLGRMRSDDPSARPSASEALQSRLFSREMAETAQCVACYEVLLCSRGVSCTAPSPHFLCAECLNRHVEALTRIDQEYSDVRARFKAGDCQVTCVHIGCPSEPFTAPVLSRHLNRETHALREGARVEASEERVRREMEEEYREKLRKALMEDGAQRRVRDITEDILTLKCPRCRAAFLDFANCAALTCRSCNCGFCGYCLKNCGSDAHDHVPRCPVAREVGARLNMQFGMFPGSVEDWERFQKERQTDRVREVLGSLNAEERNKVTQLLQPLLQERRIHL</sequence>
<evidence type="ECO:0000256" key="5">
    <source>
        <dbReference type="SAM" id="MobiDB-lite"/>
    </source>
</evidence>
<accession>A0A0G4F3J8</accession>
<protein>
    <recommendedName>
        <fullName evidence="6">Protein kinase domain-containing protein</fullName>
    </recommendedName>
</protein>
<dbReference type="VEuPathDB" id="CryptoDB:Cvel_15056"/>
<keyword evidence="4" id="KW-0175">Coiled coil</keyword>
<feature type="repeat" description="ANK" evidence="3">
    <location>
        <begin position="197"/>
        <end position="231"/>
    </location>
</feature>
<feature type="repeat" description="ANK" evidence="3">
    <location>
        <begin position="496"/>
        <end position="530"/>
    </location>
</feature>
<dbReference type="InterPro" id="IPR011009">
    <property type="entry name" value="Kinase-like_dom_sf"/>
</dbReference>
<evidence type="ECO:0000256" key="4">
    <source>
        <dbReference type="SAM" id="Coils"/>
    </source>
</evidence>
<feature type="non-terminal residue" evidence="7">
    <location>
        <position position="1"/>
    </location>
</feature>
<evidence type="ECO:0000256" key="1">
    <source>
        <dbReference type="ARBA" id="ARBA00022737"/>
    </source>
</evidence>
<dbReference type="PROSITE" id="PS50088">
    <property type="entry name" value="ANK_REPEAT"/>
    <property type="match status" value="17"/>
</dbReference>
<dbReference type="Gene3D" id="1.25.40.20">
    <property type="entry name" value="Ankyrin repeat-containing domain"/>
    <property type="match status" value="4"/>
</dbReference>
<feature type="region of interest" description="Disordered" evidence="5">
    <location>
        <begin position="1"/>
        <end position="132"/>
    </location>
</feature>
<dbReference type="PROSITE" id="PS50297">
    <property type="entry name" value="ANK_REP_REGION"/>
    <property type="match status" value="12"/>
</dbReference>
<feature type="compositionally biased region" description="Basic and acidic residues" evidence="5">
    <location>
        <begin position="30"/>
        <end position="78"/>
    </location>
</feature>
<feature type="repeat" description="ANK" evidence="3">
    <location>
        <begin position="432"/>
        <end position="462"/>
    </location>
</feature>
<dbReference type="Gene3D" id="1.10.510.10">
    <property type="entry name" value="Transferase(Phosphotransferase) domain 1"/>
    <property type="match status" value="1"/>
</dbReference>
<keyword evidence="2 3" id="KW-0040">ANK repeat</keyword>
<feature type="repeat" description="ANK" evidence="3">
    <location>
        <begin position="531"/>
        <end position="563"/>
    </location>
</feature>
<feature type="repeat" description="ANK" evidence="3">
    <location>
        <begin position="564"/>
        <end position="598"/>
    </location>
</feature>
<feature type="repeat" description="ANK" evidence="3">
    <location>
        <begin position="232"/>
        <end position="264"/>
    </location>
</feature>
<dbReference type="Pfam" id="PF12796">
    <property type="entry name" value="Ank_2"/>
    <property type="match status" value="6"/>
</dbReference>
<dbReference type="Pfam" id="PF00023">
    <property type="entry name" value="Ank"/>
    <property type="match status" value="2"/>
</dbReference>
<feature type="repeat" description="ANK" evidence="3">
    <location>
        <begin position="162"/>
        <end position="196"/>
    </location>
</feature>
<feature type="repeat" description="ANK" evidence="3">
    <location>
        <begin position="395"/>
        <end position="427"/>
    </location>
</feature>
<dbReference type="InterPro" id="IPR036770">
    <property type="entry name" value="Ankyrin_rpt-contain_sf"/>
</dbReference>
<evidence type="ECO:0000313" key="7">
    <source>
        <dbReference type="EMBL" id="CEM06779.1"/>
    </source>
</evidence>
<dbReference type="GO" id="GO:0005524">
    <property type="term" value="F:ATP binding"/>
    <property type="evidence" value="ECO:0007669"/>
    <property type="project" value="InterPro"/>
</dbReference>
<feature type="coiled-coil region" evidence="4">
    <location>
        <begin position="1272"/>
        <end position="1306"/>
    </location>
</feature>
<feature type="repeat" description="ANK" evidence="3">
    <location>
        <begin position="667"/>
        <end position="701"/>
    </location>
</feature>
<proteinExistence type="predicted"/>
<feature type="repeat" description="ANK" evidence="3">
    <location>
        <begin position="737"/>
        <end position="769"/>
    </location>
</feature>
<keyword evidence="1" id="KW-0677">Repeat</keyword>
<feature type="repeat" description="ANK" evidence="3">
    <location>
        <begin position="599"/>
        <end position="633"/>
    </location>
</feature>
<dbReference type="SUPFAM" id="SSF56112">
    <property type="entry name" value="Protein kinase-like (PK-like)"/>
    <property type="match status" value="1"/>
</dbReference>
<dbReference type="GO" id="GO:0004672">
    <property type="term" value="F:protein kinase activity"/>
    <property type="evidence" value="ECO:0007669"/>
    <property type="project" value="InterPro"/>
</dbReference>
<feature type="repeat" description="ANK" evidence="3">
    <location>
        <begin position="300"/>
        <end position="334"/>
    </location>
</feature>